<evidence type="ECO:0000256" key="4">
    <source>
        <dbReference type="ARBA" id="ARBA00022490"/>
    </source>
</evidence>
<evidence type="ECO:0000256" key="5">
    <source>
        <dbReference type="ARBA" id="ARBA00022552"/>
    </source>
</evidence>
<keyword evidence="8 13" id="KW-0949">S-adenosyl-L-methionine</keyword>
<dbReference type="STRING" id="1122155.SAMN02745158_00164"/>
<feature type="binding site" evidence="13">
    <location>
        <position position="315"/>
    </location>
    <ligand>
        <name>S-adenosyl-L-methionine</name>
        <dbReference type="ChEBI" id="CHEBI:59789"/>
    </ligand>
</feature>
<dbReference type="EMBL" id="FQVI01000001">
    <property type="protein sequence ID" value="SHE33239.1"/>
    <property type="molecule type" value="Genomic_DNA"/>
</dbReference>
<dbReference type="Pfam" id="PF01029">
    <property type="entry name" value="NusB"/>
    <property type="match status" value="1"/>
</dbReference>
<organism evidence="15 16">
    <name type="scientific">Lactonifactor longoviformis DSM 17459</name>
    <dbReference type="NCBI Taxonomy" id="1122155"/>
    <lineage>
        <taxon>Bacteria</taxon>
        <taxon>Bacillati</taxon>
        <taxon>Bacillota</taxon>
        <taxon>Clostridia</taxon>
        <taxon>Eubacteriales</taxon>
        <taxon>Clostridiaceae</taxon>
        <taxon>Lactonifactor</taxon>
    </lineage>
</organism>
<dbReference type="Proteomes" id="UP000184245">
    <property type="component" value="Unassembled WGS sequence"/>
</dbReference>
<dbReference type="InterPro" id="IPR001678">
    <property type="entry name" value="MeTrfase_RsmB-F_NOP2_dom"/>
</dbReference>
<protein>
    <recommendedName>
        <fullName evidence="3">16S rRNA (cytosine(967)-C(5))-methyltransferase</fullName>
        <ecNumber evidence="3">2.1.1.176</ecNumber>
    </recommendedName>
    <alternativeName>
        <fullName evidence="10">16S rRNA m5C967 methyltransferase</fullName>
    </alternativeName>
    <alternativeName>
        <fullName evidence="11">rRNA (cytosine-C(5)-)-methyltransferase RsmB</fullName>
    </alternativeName>
</protein>
<dbReference type="EC" id="2.1.1.176" evidence="3"/>
<dbReference type="GO" id="GO:0008649">
    <property type="term" value="F:rRNA methyltransferase activity"/>
    <property type="evidence" value="ECO:0007669"/>
    <property type="project" value="InterPro"/>
</dbReference>
<dbReference type="NCBIfam" id="NF011494">
    <property type="entry name" value="PRK14902.1"/>
    <property type="match status" value="1"/>
</dbReference>
<keyword evidence="9 13" id="KW-0694">RNA-binding</keyword>
<dbReference type="InterPro" id="IPR006027">
    <property type="entry name" value="NusB_RsmB_TIM44"/>
</dbReference>
<dbReference type="InterPro" id="IPR029063">
    <property type="entry name" value="SAM-dependent_MTases_sf"/>
</dbReference>
<keyword evidence="16" id="KW-1185">Reference proteome</keyword>
<evidence type="ECO:0000256" key="13">
    <source>
        <dbReference type="PROSITE-ProRule" id="PRU01023"/>
    </source>
</evidence>
<evidence type="ECO:0000256" key="2">
    <source>
        <dbReference type="ARBA" id="ARBA00004496"/>
    </source>
</evidence>
<dbReference type="CDD" id="cd02440">
    <property type="entry name" value="AdoMet_MTases"/>
    <property type="match status" value="1"/>
</dbReference>
<feature type="active site" description="Nucleophile" evidence="13">
    <location>
        <position position="386"/>
    </location>
</feature>
<dbReference type="Gene3D" id="3.30.70.1170">
    <property type="entry name" value="Sun protein, domain 3"/>
    <property type="match status" value="1"/>
</dbReference>
<dbReference type="InterPro" id="IPR049560">
    <property type="entry name" value="MeTrfase_RsmB-F_NOP2_cat"/>
</dbReference>
<dbReference type="OrthoDB" id="9810297at2"/>
<evidence type="ECO:0000259" key="14">
    <source>
        <dbReference type="PROSITE" id="PS51686"/>
    </source>
</evidence>
<evidence type="ECO:0000256" key="1">
    <source>
        <dbReference type="ARBA" id="ARBA00002724"/>
    </source>
</evidence>
<dbReference type="GO" id="GO:0005737">
    <property type="term" value="C:cytoplasm"/>
    <property type="evidence" value="ECO:0007669"/>
    <property type="project" value="UniProtKB-SubCell"/>
</dbReference>
<evidence type="ECO:0000313" key="16">
    <source>
        <dbReference type="Proteomes" id="UP000184245"/>
    </source>
</evidence>
<feature type="binding site" evidence="13">
    <location>
        <begin position="264"/>
        <end position="270"/>
    </location>
    <ligand>
        <name>S-adenosyl-L-methionine</name>
        <dbReference type="ChEBI" id="CHEBI:59789"/>
    </ligand>
</feature>
<feature type="binding site" evidence="13">
    <location>
        <position position="333"/>
    </location>
    <ligand>
        <name>S-adenosyl-L-methionine</name>
        <dbReference type="ChEBI" id="CHEBI:59789"/>
    </ligand>
</feature>
<reference evidence="15 16" key="1">
    <citation type="submission" date="2016-11" db="EMBL/GenBank/DDBJ databases">
        <authorList>
            <person name="Jaros S."/>
            <person name="Januszkiewicz K."/>
            <person name="Wedrychowicz H."/>
        </authorList>
    </citation>
    <scope>NUCLEOTIDE SEQUENCE [LARGE SCALE GENOMIC DNA]</scope>
    <source>
        <strain evidence="15 16">DSM 17459</strain>
    </source>
</reference>
<gene>
    <name evidence="15" type="ORF">SAMN02745158_00164</name>
</gene>
<name>A0A1M4SM42_9CLOT</name>
<dbReference type="AlphaFoldDB" id="A0A1M4SM42"/>
<evidence type="ECO:0000256" key="3">
    <source>
        <dbReference type="ARBA" id="ARBA00012140"/>
    </source>
</evidence>
<evidence type="ECO:0000256" key="9">
    <source>
        <dbReference type="ARBA" id="ARBA00022884"/>
    </source>
</evidence>
<dbReference type="Gene3D" id="1.10.940.10">
    <property type="entry name" value="NusB-like"/>
    <property type="match status" value="1"/>
</dbReference>
<dbReference type="NCBIfam" id="TIGR00563">
    <property type="entry name" value="rsmB"/>
    <property type="match status" value="1"/>
</dbReference>
<dbReference type="InterPro" id="IPR023267">
    <property type="entry name" value="RCMT"/>
</dbReference>
<sequence>MINSINTRELILGILLQVNKEGEYSHIAIRNTLGKYQYLSKQDRSFITRVCEGTLEYRLKIDYIINQFSNVKVNKMKPVIREILRSGVYQLLYMDSIPDSAVCNEAVKLAQKKGFYSLKGFVNGVLRTIARERGKLAFPPKEHHVEYLSVTYSMPVWLVVRWLDQLGFETTETILKAFLQERPTAVRCQEYLNSTEDTIASLRSQGVKVEKAPYIKTAYYISEYDYLPALHAFTMGRIQVQDVSSMLVGEIAAPSPGDRILDLCAAPGGKSLHVADKMKGQGHVEARDVSEYKVQLMEENFRRADAVNIEAVCRDACVYEEETAGSADIVLADVPCSGLGVIGRKTDIKYKMTPEKQEQIIKLQRKILENAAAYVRPGGILIYSTCTIAREENQDNIHWFVNHYPFQPESLDPYLCEELHSETTGQGYLQLLPGVHESDGFFIARLRRV</sequence>
<dbReference type="SUPFAM" id="SSF53335">
    <property type="entry name" value="S-adenosyl-L-methionine-dependent methyltransferases"/>
    <property type="match status" value="1"/>
</dbReference>
<evidence type="ECO:0000256" key="6">
    <source>
        <dbReference type="ARBA" id="ARBA00022603"/>
    </source>
</evidence>
<feature type="domain" description="SAM-dependent MTase RsmB/NOP-type" evidence="14">
    <location>
        <begin position="174"/>
        <end position="449"/>
    </location>
</feature>
<dbReference type="GO" id="GO:0003723">
    <property type="term" value="F:RNA binding"/>
    <property type="evidence" value="ECO:0007669"/>
    <property type="project" value="UniProtKB-UniRule"/>
</dbReference>
<dbReference type="PROSITE" id="PS51686">
    <property type="entry name" value="SAM_MT_RSMB_NOP"/>
    <property type="match status" value="1"/>
</dbReference>
<comment type="catalytic activity">
    <reaction evidence="12">
        <text>cytidine(967) in 16S rRNA + S-adenosyl-L-methionine = 5-methylcytidine(967) in 16S rRNA + S-adenosyl-L-homocysteine + H(+)</text>
        <dbReference type="Rhea" id="RHEA:42748"/>
        <dbReference type="Rhea" id="RHEA-COMP:10219"/>
        <dbReference type="Rhea" id="RHEA-COMP:10220"/>
        <dbReference type="ChEBI" id="CHEBI:15378"/>
        <dbReference type="ChEBI" id="CHEBI:57856"/>
        <dbReference type="ChEBI" id="CHEBI:59789"/>
        <dbReference type="ChEBI" id="CHEBI:74483"/>
        <dbReference type="ChEBI" id="CHEBI:82748"/>
        <dbReference type="EC" id="2.1.1.176"/>
    </reaction>
</comment>
<keyword evidence="4" id="KW-0963">Cytoplasm</keyword>
<evidence type="ECO:0000256" key="8">
    <source>
        <dbReference type="ARBA" id="ARBA00022691"/>
    </source>
</evidence>
<feature type="binding site" evidence="13">
    <location>
        <position position="288"/>
    </location>
    <ligand>
        <name>S-adenosyl-L-methionine</name>
        <dbReference type="ChEBI" id="CHEBI:59789"/>
    </ligand>
</feature>
<accession>A0A1M4SM42</accession>
<dbReference type="InterPro" id="IPR054728">
    <property type="entry name" value="RsmB-like_ferredoxin"/>
</dbReference>
<dbReference type="Gene3D" id="3.40.50.150">
    <property type="entry name" value="Vaccinia Virus protein VP39"/>
    <property type="match status" value="1"/>
</dbReference>
<evidence type="ECO:0000256" key="12">
    <source>
        <dbReference type="ARBA" id="ARBA00047283"/>
    </source>
</evidence>
<dbReference type="PRINTS" id="PR02008">
    <property type="entry name" value="RCMTFAMILY"/>
</dbReference>
<dbReference type="Pfam" id="PF22458">
    <property type="entry name" value="RsmF-B_ferredox"/>
    <property type="match status" value="1"/>
</dbReference>
<keyword evidence="5" id="KW-0698">rRNA processing</keyword>
<evidence type="ECO:0000256" key="7">
    <source>
        <dbReference type="ARBA" id="ARBA00022679"/>
    </source>
</evidence>
<keyword evidence="7 13" id="KW-0808">Transferase</keyword>
<evidence type="ECO:0000313" key="15">
    <source>
        <dbReference type="EMBL" id="SHE33239.1"/>
    </source>
</evidence>
<dbReference type="SUPFAM" id="SSF48013">
    <property type="entry name" value="NusB-like"/>
    <property type="match status" value="1"/>
</dbReference>
<dbReference type="RefSeq" id="WP_072848284.1">
    <property type="nucleotide sequence ID" value="NZ_FQVI01000001.1"/>
</dbReference>
<comment type="function">
    <text evidence="1">Specifically methylates the cytosine at position 967 (m5C967) of 16S rRNA.</text>
</comment>
<keyword evidence="6 13" id="KW-0489">Methyltransferase</keyword>
<dbReference type="Pfam" id="PF01189">
    <property type="entry name" value="Methyltr_RsmB-F"/>
    <property type="match status" value="1"/>
</dbReference>
<proteinExistence type="inferred from homology"/>
<comment type="similarity">
    <text evidence="13">Belongs to the class I-like SAM-binding methyltransferase superfamily. RsmB/NOP family.</text>
</comment>
<dbReference type="GO" id="GO:0006355">
    <property type="term" value="P:regulation of DNA-templated transcription"/>
    <property type="evidence" value="ECO:0007669"/>
    <property type="project" value="InterPro"/>
</dbReference>
<dbReference type="InterPro" id="IPR004573">
    <property type="entry name" value="rRNA_ssu_MeTfrase_B"/>
</dbReference>
<dbReference type="PANTHER" id="PTHR22807:SF53">
    <property type="entry name" value="RIBOSOMAL RNA SMALL SUBUNIT METHYLTRANSFERASE B-RELATED"/>
    <property type="match status" value="1"/>
</dbReference>
<dbReference type="InterPro" id="IPR035926">
    <property type="entry name" value="NusB-like_sf"/>
</dbReference>
<dbReference type="PANTHER" id="PTHR22807">
    <property type="entry name" value="NOP2 YEAST -RELATED NOL1/NOP2/FMU SUN DOMAIN-CONTAINING"/>
    <property type="match status" value="1"/>
</dbReference>
<evidence type="ECO:0000256" key="11">
    <source>
        <dbReference type="ARBA" id="ARBA00031088"/>
    </source>
</evidence>
<evidence type="ECO:0000256" key="10">
    <source>
        <dbReference type="ARBA" id="ARBA00030399"/>
    </source>
</evidence>
<comment type="subcellular location">
    <subcellularLocation>
        <location evidence="2">Cytoplasm</location>
    </subcellularLocation>
</comment>